<proteinExistence type="predicted"/>
<keyword evidence="3" id="KW-1185">Reference proteome</keyword>
<evidence type="ECO:0000313" key="3">
    <source>
        <dbReference type="Proteomes" id="UP001383192"/>
    </source>
</evidence>
<feature type="signal peptide" evidence="1">
    <location>
        <begin position="1"/>
        <end position="21"/>
    </location>
</feature>
<evidence type="ECO:0000256" key="1">
    <source>
        <dbReference type="SAM" id="SignalP"/>
    </source>
</evidence>
<accession>A0AAW0E9H7</accession>
<keyword evidence="1" id="KW-0732">Signal</keyword>
<evidence type="ECO:0000313" key="2">
    <source>
        <dbReference type="EMBL" id="KAK7061022.1"/>
    </source>
</evidence>
<protein>
    <submittedName>
        <fullName evidence="2">Uncharacterized protein</fullName>
    </submittedName>
</protein>
<organism evidence="2 3">
    <name type="scientific">Paramarasmius palmivorus</name>
    <dbReference type="NCBI Taxonomy" id="297713"/>
    <lineage>
        <taxon>Eukaryota</taxon>
        <taxon>Fungi</taxon>
        <taxon>Dikarya</taxon>
        <taxon>Basidiomycota</taxon>
        <taxon>Agaricomycotina</taxon>
        <taxon>Agaricomycetes</taxon>
        <taxon>Agaricomycetidae</taxon>
        <taxon>Agaricales</taxon>
        <taxon>Marasmiineae</taxon>
        <taxon>Marasmiaceae</taxon>
        <taxon>Paramarasmius</taxon>
    </lineage>
</organism>
<comment type="caution">
    <text evidence="2">The sequence shown here is derived from an EMBL/GenBank/DDBJ whole genome shotgun (WGS) entry which is preliminary data.</text>
</comment>
<dbReference type="Proteomes" id="UP001383192">
    <property type="component" value="Unassembled WGS sequence"/>
</dbReference>
<feature type="chain" id="PRO_5043765754" evidence="1">
    <location>
        <begin position="22"/>
        <end position="155"/>
    </location>
</feature>
<dbReference type="AlphaFoldDB" id="A0AAW0E9H7"/>
<dbReference type="EMBL" id="JAYKXP010000002">
    <property type="protein sequence ID" value="KAK7061022.1"/>
    <property type="molecule type" value="Genomic_DNA"/>
</dbReference>
<name>A0AAW0E9H7_9AGAR</name>
<sequence>MVAFSALGLFAISVILGRVSSSPVAVNATGSVAHFEGLELDHQAREILARATPAAPHWVVYADTYVQGTNGPPPVSALKGFNVFCLSFLLIEGAWDKAYEWTTLTADERASIKSQYAAAGIKLVVSAFGATERADVVQRGPNCYGEHYGCLGQAI</sequence>
<reference evidence="2 3" key="1">
    <citation type="submission" date="2024-01" db="EMBL/GenBank/DDBJ databases">
        <title>A draft genome for a cacao thread blight-causing isolate of Paramarasmius palmivorus.</title>
        <authorList>
            <person name="Baruah I.K."/>
            <person name="Bukari Y."/>
            <person name="Amoako-Attah I."/>
            <person name="Meinhardt L.W."/>
            <person name="Bailey B.A."/>
            <person name="Cohen S.P."/>
        </authorList>
    </citation>
    <scope>NUCLEOTIDE SEQUENCE [LARGE SCALE GENOMIC DNA]</scope>
    <source>
        <strain evidence="2 3">GH-12</strain>
    </source>
</reference>
<gene>
    <name evidence="2" type="ORF">VNI00_000757</name>
</gene>